<sequence>MSAGAGTDDERMIVKEIAEGDIVCCHFPQLFNFIIGTEENLKVKATVQAQVKGRLGMDLRDQTPVKAAFEITKRLLDTISIVAQRRGYTGDNLLWSMLAVVNAISYNATKHELNFHFFARDVARRYHDVWPIPFIRKDHPVRNVHVATVAETEGDIRLLQQAKAEVGGSPASEYAGTLVDITRSMDLGKLHAFLKAKLPVPFAFEDLDSGGPQSTTSTAWELRFALEGCPRVL</sequence>
<protein>
    <submittedName>
        <fullName evidence="1">Uncharacterized protein</fullName>
    </submittedName>
</protein>
<reference evidence="1" key="1">
    <citation type="submission" date="2021-01" db="EMBL/GenBank/DDBJ databases">
        <title>Phytophthora aleatoria, a newly-described species from Pinus radiata is distinct from Phytophthora cactorum isolates based on comparative genomics.</title>
        <authorList>
            <person name="Mcdougal R."/>
            <person name="Panda P."/>
            <person name="Williams N."/>
            <person name="Studholme D.J."/>
        </authorList>
    </citation>
    <scope>NUCLEOTIDE SEQUENCE</scope>
    <source>
        <strain evidence="1">NZFS 3830</strain>
    </source>
</reference>
<gene>
    <name evidence="1" type="ORF">JG687_00012066</name>
</gene>
<evidence type="ECO:0000313" key="1">
    <source>
        <dbReference type="EMBL" id="KAG6953995.1"/>
    </source>
</evidence>
<dbReference type="OrthoDB" id="128958at2759"/>
<dbReference type="VEuPathDB" id="FungiDB:PC110_g7191"/>
<accession>A0A8T1U7H7</accession>
<dbReference type="EMBL" id="JAENGZ010000780">
    <property type="protein sequence ID" value="KAG6953995.1"/>
    <property type="molecule type" value="Genomic_DNA"/>
</dbReference>
<dbReference type="Proteomes" id="UP000688947">
    <property type="component" value="Unassembled WGS sequence"/>
</dbReference>
<dbReference type="AlphaFoldDB" id="A0A8T1U7H7"/>
<organism evidence="1 2">
    <name type="scientific">Phytophthora cactorum</name>
    <dbReference type="NCBI Taxonomy" id="29920"/>
    <lineage>
        <taxon>Eukaryota</taxon>
        <taxon>Sar</taxon>
        <taxon>Stramenopiles</taxon>
        <taxon>Oomycota</taxon>
        <taxon>Peronosporomycetes</taxon>
        <taxon>Peronosporales</taxon>
        <taxon>Peronosporaceae</taxon>
        <taxon>Phytophthora</taxon>
    </lineage>
</organism>
<proteinExistence type="predicted"/>
<evidence type="ECO:0000313" key="2">
    <source>
        <dbReference type="Proteomes" id="UP000688947"/>
    </source>
</evidence>
<comment type="caution">
    <text evidence="1">The sequence shown here is derived from an EMBL/GenBank/DDBJ whole genome shotgun (WGS) entry which is preliminary data.</text>
</comment>
<name>A0A8T1U7H7_9STRA</name>